<gene>
    <name evidence="2" type="ORF">HF577_30440</name>
</gene>
<comment type="caution">
    <text evidence="2">The sequence shown here is derived from an EMBL/GenBank/DDBJ whole genome shotgun (WGS) entry which is preliminary data.</text>
</comment>
<evidence type="ECO:0000256" key="1">
    <source>
        <dbReference type="SAM" id="Phobius"/>
    </source>
</evidence>
<keyword evidence="1" id="KW-0472">Membrane</keyword>
<keyword evidence="3" id="KW-1185">Reference proteome</keyword>
<sequence length="170" mass="17971">MEILSYALAGLVLVWVLSRQFSGRFVSFRRAVVLPVVLVLVGLDQAYNADIRWTGAAVGVVVLDLLLMVGLGAARGAAVRLTERDGYLYQRGGWPLLVLWVVSIGARVGVAVLTTGDARAAAATTVALSVGVSLAAQYAVLSYRVRADGRPLRPGARDRRGAVAGSRLDP</sequence>
<proteinExistence type="predicted"/>
<dbReference type="EMBL" id="JAAXKY010000146">
    <property type="protein sequence ID" value="NMH81397.1"/>
    <property type="molecule type" value="Genomic_DNA"/>
</dbReference>
<evidence type="ECO:0000313" key="3">
    <source>
        <dbReference type="Proteomes" id="UP001296706"/>
    </source>
</evidence>
<keyword evidence="1" id="KW-1133">Transmembrane helix</keyword>
<feature type="transmembrane region" description="Helical" evidence="1">
    <location>
        <begin position="51"/>
        <end position="73"/>
    </location>
</feature>
<feature type="transmembrane region" description="Helical" evidence="1">
    <location>
        <begin position="94"/>
        <end position="114"/>
    </location>
</feature>
<keyword evidence="1" id="KW-0812">Transmembrane</keyword>
<dbReference type="Proteomes" id="UP001296706">
    <property type="component" value="Unassembled WGS sequence"/>
</dbReference>
<reference evidence="2 3" key="1">
    <citation type="submission" date="2020-04" db="EMBL/GenBank/DDBJ databases">
        <authorList>
            <person name="Klaysubun C."/>
            <person name="Duangmal K."/>
            <person name="Lipun K."/>
        </authorList>
    </citation>
    <scope>NUCLEOTIDE SEQUENCE [LARGE SCALE GENOMIC DNA]</scope>
    <source>
        <strain evidence="2 3">JCM 11839</strain>
    </source>
</reference>
<evidence type="ECO:0008006" key="4">
    <source>
        <dbReference type="Google" id="ProtNLM"/>
    </source>
</evidence>
<evidence type="ECO:0000313" key="2">
    <source>
        <dbReference type="EMBL" id="NMH81397.1"/>
    </source>
</evidence>
<protein>
    <recommendedName>
        <fullName evidence="4">DUF1453 domain-containing protein</fullName>
    </recommendedName>
</protein>
<organism evidence="2 3">
    <name type="scientific">Pseudonocardia xinjiangensis</name>
    <dbReference type="NCBI Taxonomy" id="75289"/>
    <lineage>
        <taxon>Bacteria</taxon>
        <taxon>Bacillati</taxon>
        <taxon>Actinomycetota</taxon>
        <taxon>Actinomycetes</taxon>
        <taxon>Pseudonocardiales</taxon>
        <taxon>Pseudonocardiaceae</taxon>
        <taxon>Pseudonocardia</taxon>
    </lineage>
</organism>
<accession>A0ABX1RN36</accession>
<name>A0ABX1RN36_9PSEU</name>
<dbReference type="RefSeq" id="WP_169399435.1">
    <property type="nucleotide sequence ID" value="NZ_BAAAJH010000030.1"/>
</dbReference>
<feature type="transmembrane region" description="Helical" evidence="1">
    <location>
        <begin position="120"/>
        <end position="141"/>
    </location>
</feature>